<dbReference type="PROSITE" id="PS50928">
    <property type="entry name" value="ABC_TM1"/>
    <property type="match status" value="1"/>
</dbReference>
<feature type="transmembrane region" description="Helical" evidence="9">
    <location>
        <begin position="89"/>
        <end position="114"/>
    </location>
</feature>
<dbReference type="Pfam" id="PF00528">
    <property type="entry name" value="BPD_transp_1"/>
    <property type="match status" value="1"/>
</dbReference>
<feature type="transmembrane region" description="Helical" evidence="9">
    <location>
        <begin position="20"/>
        <end position="44"/>
    </location>
</feature>
<keyword evidence="8 9" id="KW-0472">Membrane</keyword>
<keyword evidence="5 9" id="KW-0812">Transmembrane</keyword>
<comment type="similarity">
    <text evidence="2">Belongs to the binding-protein-dependent transport system permease family. HisMQ subfamily.</text>
</comment>
<dbReference type="CDD" id="cd06261">
    <property type="entry name" value="TM_PBP2"/>
    <property type="match status" value="1"/>
</dbReference>
<dbReference type="InterPro" id="IPR000515">
    <property type="entry name" value="MetI-like"/>
</dbReference>
<dbReference type="InterPro" id="IPR035906">
    <property type="entry name" value="MetI-like_sf"/>
</dbReference>
<sequence>MMSDVFLQPDLWLGMLRGVRITIAITILSAVFGLVGGIVLALMIQFGGSTARWFARIYVFFFRGVPLLILLYFLYFGVPQISLLRHGPLWTYIFSSPFATCVLAFSLNNAAYLAEVVRGGIRAIKPGEIEAGHALGLSSRKVLQRIVLPLGLRNCLSGIANEVIFTIKASAVASIITVRDLFGKPSGLAPFIPTT</sequence>
<evidence type="ECO:0000256" key="6">
    <source>
        <dbReference type="ARBA" id="ARBA00022970"/>
    </source>
</evidence>
<evidence type="ECO:0000313" key="11">
    <source>
        <dbReference type="EMBL" id="MCZ4088814.1"/>
    </source>
</evidence>
<dbReference type="RefSeq" id="WP_269274877.1">
    <property type="nucleotide sequence ID" value="NZ_JAPVOI010000002.1"/>
</dbReference>
<accession>A0ABT4KAE7</accession>
<evidence type="ECO:0000256" key="7">
    <source>
        <dbReference type="ARBA" id="ARBA00022989"/>
    </source>
</evidence>
<keyword evidence="3 9" id="KW-0813">Transport</keyword>
<feature type="domain" description="ABC transmembrane type-1" evidence="10">
    <location>
        <begin position="19"/>
        <end position="195"/>
    </location>
</feature>
<evidence type="ECO:0000256" key="9">
    <source>
        <dbReference type="RuleBase" id="RU363032"/>
    </source>
</evidence>
<reference evidence="11" key="1">
    <citation type="submission" date="2022-10" db="EMBL/GenBank/DDBJ databases">
        <title>Whole genome sequencing of three plant growth promoting bacteria isolated from Vachellia tortilis subsp. raddiana in Morocco.</title>
        <authorList>
            <person name="Hnini M."/>
            <person name="Zouagui R."/>
            <person name="Zouagui H."/>
            <person name="Chemao Elfihri M.-W."/>
            <person name="Ibrahimi A."/>
            <person name="Sbabou L."/>
            <person name="Aurag J."/>
        </authorList>
    </citation>
    <scope>NUCLEOTIDE SEQUENCE</scope>
    <source>
        <strain evidence="11">LMR678</strain>
    </source>
</reference>
<dbReference type="Proteomes" id="UP001079430">
    <property type="component" value="Unassembled WGS sequence"/>
</dbReference>
<gene>
    <name evidence="11" type="ORF">O3W52_01615</name>
</gene>
<keyword evidence="6" id="KW-0029">Amino-acid transport</keyword>
<dbReference type="InterPro" id="IPR010065">
    <property type="entry name" value="AA_ABC_transptr_permease_3TM"/>
</dbReference>
<feature type="transmembrane region" description="Helical" evidence="9">
    <location>
        <begin position="56"/>
        <end position="77"/>
    </location>
</feature>
<keyword evidence="12" id="KW-1185">Reference proteome</keyword>
<evidence type="ECO:0000256" key="8">
    <source>
        <dbReference type="ARBA" id="ARBA00023136"/>
    </source>
</evidence>
<keyword evidence="7 9" id="KW-1133">Transmembrane helix</keyword>
<dbReference type="PANTHER" id="PTHR30614:SF0">
    <property type="entry name" value="L-CYSTINE TRANSPORT SYSTEM PERMEASE PROTEIN TCYL"/>
    <property type="match status" value="1"/>
</dbReference>
<organism evidence="11 12">
    <name type="scientific">Sinorhizobium psoraleae</name>
    <dbReference type="NCBI Taxonomy" id="520838"/>
    <lineage>
        <taxon>Bacteria</taxon>
        <taxon>Pseudomonadati</taxon>
        <taxon>Pseudomonadota</taxon>
        <taxon>Alphaproteobacteria</taxon>
        <taxon>Hyphomicrobiales</taxon>
        <taxon>Rhizobiaceae</taxon>
        <taxon>Sinorhizobium/Ensifer group</taxon>
        <taxon>Sinorhizobium</taxon>
    </lineage>
</organism>
<comment type="caution">
    <text evidence="11">The sequence shown here is derived from an EMBL/GenBank/DDBJ whole genome shotgun (WGS) entry which is preliminary data.</text>
</comment>
<name>A0ABT4KAE7_9HYPH</name>
<evidence type="ECO:0000256" key="3">
    <source>
        <dbReference type="ARBA" id="ARBA00022448"/>
    </source>
</evidence>
<evidence type="ECO:0000256" key="4">
    <source>
        <dbReference type="ARBA" id="ARBA00022475"/>
    </source>
</evidence>
<evidence type="ECO:0000256" key="5">
    <source>
        <dbReference type="ARBA" id="ARBA00022692"/>
    </source>
</evidence>
<evidence type="ECO:0000256" key="1">
    <source>
        <dbReference type="ARBA" id="ARBA00004429"/>
    </source>
</evidence>
<comment type="subcellular location">
    <subcellularLocation>
        <location evidence="1">Cell inner membrane</location>
        <topology evidence="1">Multi-pass membrane protein</topology>
    </subcellularLocation>
    <subcellularLocation>
        <location evidence="9">Cell membrane</location>
        <topology evidence="9">Multi-pass membrane protein</topology>
    </subcellularLocation>
</comment>
<keyword evidence="4" id="KW-1003">Cell membrane</keyword>
<dbReference type="NCBIfam" id="TIGR01726">
    <property type="entry name" value="HEQRo_perm_3TM"/>
    <property type="match status" value="1"/>
</dbReference>
<evidence type="ECO:0000256" key="2">
    <source>
        <dbReference type="ARBA" id="ARBA00010072"/>
    </source>
</evidence>
<dbReference type="PANTHER" id="PTHR30614">
    <property type="entry name" value="MEMBRANE COMPONENT OF AMINO ACID ABC TRANSPORTER"/>
    <property type="match status" value="1"/>
</dbReference>
<protein>
    <submittedName>
        <fullName evidence="11">ABC transporter permease subunit</fullName>
    </submittedName>
</protein>
<dbReference type="Gene3D" id="1.10.3720.10">
    <property type="entry name" value="MetI-like"/>
    <property type="match status" value="1"/>
</dbReference>
<evidence type="ECO:0000259" key="10">
    <source>
        <dbReference type="PROSITE" id="PS50928"/>
    </source>
</evidence>
<proteinExistence type="inferred from homology"/>
<dbReference type="SUPFAM" id="SSF161098">
    <property type="entry name" value="MetI-like"/>
    <property type="match status" value="1"/>
</dbReference>
<dbReference type="InterPro" id="IPR043429">
    <property type="entry name" value="ArtM/GltK/GlnP/TcyL/YhdX-like"/>
</dbReference>
<dbReference type="EMBL" id="JAPVOI010000002">
    <property type="protein sequence ID" value="MCZ4088814.1"/>
    <property type="molecule type" value="Genomic_DNA"/>
</dbReference>
<evidence type="ECO:0000313" key="12">
    <source>
        <dbReference type="Proteomes" id="UP001079430"/>
    </source>
</evidence>